<dbReference type="GO" id="GO:0005634">
    <property type="term" value="C:nucleus"/>
    <property type="evidence" value="ECO:0007669"/>
    <property type="project" value="UniProtKB-SubCell"/>
</dbReference>
<reference evidence="5" key="1">
    <citation type="submission" date="2023-01" db="EMBL/GenBank/DDBJ databases">
        <authorList>
            <person name="Van Ghelder C."/>
            <person name="Rancurel C."/>
        </authorList>
    </citation>
    <scope>NUCLEOTIDE SEQUENCE</scope>
    <source>
        <strain evidence="5">CNCM I-4278</strain>
    </source>
</reference>
<evidence type="ECO:0000256" key="4">
    <source>
        <dbReference type="SAM" id="MobiDB-lite"/>
    </source>
</evidence>
<dbReference type="AlphaFoldDB" id="A0A9W4URI9"/>
<feature type="region of interest" description="Disordered" evidence="4">
    <location>
        <begin position="673"/>
        <end position="697"/>
    </location>
</feature>
<dbReference type="InterPro" id="IPR036322">
    <property type="entry name" value="WD40_repeat_dom_sf"/>
</dbReference>
<evidence type="ECO:0000256" key="3">
    <source>
        <dbReference type="ARBA" id="ARBA00023242"/>
    </source>
</evidence>
<dbReference type="InterPro" id="IPR015943">
    <property type="entry name" value="WD40/YVTN_repeat-like_dom_sf"/>
</dbReference>
<dbReference type="PANTHER" id="PTHR15052">
    <property type="entry name" value="RNA POLYMERASE III TRANSCRIPTION INITIATION FACTOR COMPLEX SUBUNIT"/>
    <property type="match status" value="1"/>
</dbReference>
<evidence type="ECO:0000256" key="1">
    <source>
        <dbReference type="ARBA" id="ARBA00004123"/>
    </source>
</evidence>
<dbReference type="EMBL" id="CAOQHR010000010">
    <property type="protein sequence ID" value="CAI6340124.1"/>
    <property type="molecule type" value="Genomic_DNA"/>
</dbReference>
<gene>
    <name evidence="5" type="ORF">PDIGIT_LOCUS13295</name>
</gene>
<feature type="compositionally biased region" description="Acidic residues" evidence="4">
    <location>
        <begin position="50"/>
        <end position="84"/>
    </location>
</feature>
<evidence type="ECO:0000313" key="5">
    <source>
        <dbReference type="EMBL" id="CAI6340124.1"/>
    </source>
</evidence>
<accession>A0A9W4URI9</accession>
<comment type="subcellular location">
    <subcellularLocation>
        <location evidence="1">Nucleus</location>
    </subcellularLocation>
</comment>
<dbReference type="Gene3D" id="2.130.10.10">
    <property type="entry name" value="YVTN repeat-like/Quinoprotein amine dehydrogenase"/>
    <property type="match status" value="1"/>
</dbReference>
<dbReference type="SUPFAM" id="SSF50978">
    <property type="entry name" value="WD40 repeat-like"/>
    <property type="match status" value="1"/>
</dbReference>
<dbReference type="InterPro" id="IPR052416">
    <property type="entry name" value="GTF3C_component"/>
</dbReference>
<organism evidence="5 6">
    <name type="scientific">Periconia digitata</name>
    <dbReference type="NCBI Taxonomy" id="1303443"/>
    <lineage>
        <taxon>Eukaryota</taxon>
        <taxon>Fungi</taxon>
        <taxon>Dikarya</taxon>
        <taxon>Ascomycota</taxon>
        <taxon>Pezizomycotina</taxon>
        <taxon>Dothideomycetes</taxon>
        <taxon>Pleosporomycetidae</taxon>
        <taxon>Pleosporales</taxon>
        <taxon>Massarineae</taxon>
        <taxon>Periconiaceae</taxon>
        <taxon>Periconia</taxon>
    </lineage>
</organism>
<feature type="region of interest" description="Disordered" evidence="4">
    <location>
        <begin position="1"/>
        <end position="142"/>
    </location>
</feature>
<evidence type="ECO:0000313" key="6">
    <source>
        <dbReference type="Proteomes" id="UP001152607"/>
    </source>
</evidence>
<name>A0A9W4URI9_9PLEO</name>
<dbReference type="Proteomes" id="UP001152607">
    <property type="component" value="Unassembled WGS sequence"/>
</dbReference>
<keyword evidence="3" id="KW-0539">Nucleus</keyword>
<dbReference type="GO" id="GO:0006383">
    <property type="term" value="P:transcription by RNA polymerase III"/>
    <property type="evidence" value="ECO:0007669"/>
    <property type="project" value="TreeGrafter"/>
</dbReference>
<dbReference type="GO" id="GO:0000127">
    <property type="term" value="C:transcription factor TFIIIC complex"/>
    <property type="evidence" value="ECO:0007669"/>
    <property type="project" value="TreeGrafter"/>
</dbReference>
<proteinExistence type="predicted"/>
<keyword evidence="2" id="KW-0804">Transcription</keyword>
<protein>
    <submittedName>
        <fullName evidence="5">Uncharacterized protein</fullName>
    </submittedName>
</protein>
<comment type="caution">
    <text evidence="5">The sequence shown here is derived from an EMBL/GenBank/DDBJ whole genome shotgun (WGS) entry which is preliminary data.</text>
</comment>
<dbReference type="PANTHER" id="PTHR15052:SF2">
    <property type="entry name" value="GENERAL TRANSCRIPTION FACTOR 3C POLYPEPTIDE 2"/>
    <property type="match status" value="1"/>
</dbReference>
<sequence length="773" mass="85630">MAEGRATRRARGQRKSYNIDPLAGLELEDGSDGEARGEEEANGGAVDDGVSSDEFEMGQEEEDADEFMEEDGMAGEDEDDDDGSAESVGDAASEADEGGVSVPKRRSAAAASTAKAPTERGKKKKKKGPERPSKKNAFGKGSMIQWRSQSHRIATAVKIRQRGVDEWMPAGQAIRFKMYFGPTVEDIYPALQTRDYFKFQEIFPSRSQGSLMRSFYLAEDARMKEIKITREWYKNSGQAAFSSGQQTQILTGEEWKPYMYNTGPETMDLLMGDATAPKLYTLKKGEFMKAAEPFAPNTNRRGWIFNLGARIHEAQWAPNEEGRTQYLAVAVEQKSTKKSPDMFENSSAPAFTATGTFPASIQIWAFESLENGDMDPEKAPRLEHVICTDWGAPKRLAWSPIGPDDEAVHRYDENGEVVRLGLLAGIWSDGKLRIIDISFQKPETGTFQTVYTHYSQAAFDVDFPDTIPTNISWLSGTSIAAATAAGNVAVWSLNRPGVFIPSNTTNDNSSPKPWLYSQLSDTYILSLSSGYPSRPNFLSITTGDGFSRLIDLRSPNVDSCTSARTRMLISSQAWHEHTQTWIMADEYYMLKHASLRRYYANSYTMKLDSSLVCCATSPVQPCILIGGADGTVAASNPTGKIINTKNPVWQQTWFKHEYRPPVEHVLRGIQHPPLHEDATSSSTSIPVNENDPVPQSVLDKPLTRITEGYTPQKVTTAARDETEQRAREGGNLIAIFEERSAVTKLAWNPNLKFGTWAVAGTHNGYLRVEDLSV</sequence>
<evidence type="ECO:0000256" key="2">
    <source>
        <dbReference type="ARBA" id="ARBA00023163"/>
    </source>
</evidence>
<dbReference type="OrthoDB" id="4703at2759"/>
<keyword evidence="6" id="KW-1185">Reference proteome</keyword>